<keyword evidence="4 13" id="KW-0489">Methyltransferase</keyword>
<gene>
    <name evidence="15" type="ORF">ACHHYP_20360</name>
</gene>
<keyword evidence="11 13" id="KW-0694">RNA-binding</keyword>
<evidence type="ECO:0000256" key="9">
    <source>
        <dbReference type="ARBA" id="ARBA00022771"/>
    </source>
</evidence>
<comment type="similarity">
    <text evidence="2 13">Belongs to the class I-like SAM-binding methyltransferase superfamily. RsmB/NOP family.</text>
</comment>
<keyword evidence="8" id="KW-0479">Metal-binding</keyword>
<dbReference type="PROSITE" id="PS01153">
    <property type="entry name" value="NOL1_NOP2_SUN"/>
    <property type="match status" value="1"/>
</dbReference>
<evidence type="ECO:0000256" key="11">
    <source>
        <dbReference type="ARBA" id="ARBA00022884"/>
    </source>
</evidence>
<evidence type="ECO:0000256" key="13">
    <source>
        <dbReference type="PROSITE-ProRule" id="PRU01023"/>
    </source>
</evidence>
<dbReference type="Pfam" id="PF01189">
    <property type="entry name" value="Methyltr_RsmB-F"/>
    <property type="match status" value="1"/>
</dbReference>
<comment type="subcellular location">
    <subcellularLocation>
        <location evidence="1">Nucleus</location>
    </subcellularLocation>
</comment>
<dbReference type="InterPro" id="IPR018314">
    <property type="entry name" value="RsmB/NOL1/NOP2-like_CS"/>
</dbReference>
<dbReference type="InterPro" id="IPR023270">
    <property type="entry name" value="RCMT_NCL1"/>
</dbReference>
<keyword evidence="3" id="KW-0820">tRNA-binding</keyword>
<keyword evidence="6 13" id="KW-0949">S-adenosyl-L-methionine</keyword>
<dbReference type="InterPro" id="IPR001678">
    <property type="entry name" value="MeTrfase_RsmB-F_NOP2_dom"/>
</dbReference>
<dbReference type="InterPro" id="IPR025829">
    <property type="entry name" value="Zn_knuckle_CX2CX3GHX4C"/>
</dbReference>
<keyword evidence="5 13" id="KW-0808">Transferase</keyword>
<evidence type="ECO:0000256" key="4">
    <source>
        <dbReference type="ARBA" id="ARBA00022603"/>
    </source>
</evidence>
<evidence type="ECO:0000256" key="10">
    <source>
        <dbReference type="ARBA" id="ARBA00022833"/>
    </source>
</evidence>
<protein>
    <submittedName>
        <fullName evidence="15">tRNA (Cytosine-5-)-methyltransferase</fullName>
    </submittedName>
</protein>
<keyword evidence="10" id="KW-0862">Zinc</keyword>
<dbReference type="GO" id="GO:0016428">
    <property type="term" value="F:tRNA (cytidine-5-)-methyltransferase activity"/>
    <property type="evidence" value="ECO:0007669"/>
    <property type="project" value="InterPro"/>
</dbReference>
<dbReference type="PROSITE" id="PS51686">
    <property type="entry name" value="SAM_MT_RSMB_NOP"/>
    <property type="match status" value="1"/>
</dbReference>
<accession>A0A1V9ZKX6</accession>
<name>A0A1V9ZKX6_ACHHY</name>
<evidence type="ECO:0000256" key="3">
    <source>
        <dbReference type="ARBA" id="ARBA00022555"/>
    </source>
</evidence>
<dbReference type="InterPro" id="IPR023267">
    <property type="entry name" value="RCMT"/>
</dbReference>
<feature type="binding site" evidence="13">
    <location>
        <position position="186"/>
    </location>
    <ligand>
        <name>S-adenosyl-L-methionine</name>
        <dbReference type="ChEBI" id="CHEBI:59789"/>
    </ligand>
</feature>
<dbReference type="GO" id="GO:0000049">
    <property type="term" value="F:tRNA binding"/>
    <property type="evidence" value="ECO:0007669"/>
    <property type="project" value="UniProtKB-KW"/>
</dbReference>
<evidence type="ECO:0000256" key="1">
    <source>
        <dbReference type="ARBA" id="ARBA00004123"/>
    </source>
</evidence>
<dbReference type="AlphaFoldDB" id="A0A1V9ZKX6"/>
<dbReference type="GO" id="GO:0030488">
    <property type="term" value="P:tRNA methylation"/>
    <property type="evidence" value="ECO:0007669"/>
    <property type="project" value="UniProtKB-ARBA"/>
</dbReference>
<dbReference type="STRING" id="1202772.A0A1V9ZKX6"/>
<dbReference type="Proteomes" id="UP000243579">
    <property type="component" value="Unassembled WGS sequence"/>
</dbReference>
<evidence type="ECO:0000313" key="15">
    <source>
        <dbReference type="EMBL" id="OQR98639.1"/>
    </source>
</evidence>
<evidence type="ECO:0000256" key="12">
    <source>
        <dbReference type="ARBA" id="ARBA00023242"/>
    </source>
</evidence>
<evidence type="ECO:0000256" key="6">
    <source>
        <dbReference type="ARBA" id="ARBA00022691"/>
    </source>
</evidence>
<evidence type="ECO:0000256" key="5">
    <source>
        <dbReference type="ARBA" id="ARBA00022679"/>
    </source>
</evidence>
<dbReference type="PANTHER" id="PTHR22808:SF1">
    <property type="entry name" value="RNA CYTOSINE-C(5)-METHYLTRANSFERASE NSUN2-RELATED"/>
    <property type="match status" value="1"/>
</dbReference>
<proteinExistence type="inferred from homology"/>
<dbReference type="SUPFAM" id="SSF53335">
    <property type="entry name" value="S-adenosyl-L-methionine-dependent methyltransferases"/>
    <property type="match status" value="1"/>
</dbReference>
<feature type="binding site" evidence="13">
    <location>
        <position position="239"/>
    </location>
    <ligand>
        <name>S-adenosyl-L-methionine</name>
        <dbReference type="ChEBI" id="CHEBI:59789"/>
    </ligand>
</feature>
<evidence type="ECO:0000256" key="8">
    <source>
        <dbReference type="ARBA" id="ARBA00022723"/>
    </source>
</evidence>
<sequence length="681" mass="75317">MEQAAPKPKATAPADFKAVFREYLLHSQVVAEDEADALIACLESPLPVCFRINWDGLESERLKKLFSETYQFDATKYSHNGVPINPPRAIPWYPQANTAWQVDCGRTAFSKSAHQFDEVRNFHACLLQHTEYGNIDRQEAVSMLPVLLLDVQPGQRILDMCASPGSKTTQIIDLLQHERGLVVANDMNKKRGYMLVHRLSRNTLQSAVVTCSPGQDFPGLYAADGRLERTNVFDRVLCDVPCSGDGTIRKNQALWKDWHIGQGLTLFPVQLQLALRGAALLRVGGTMVYSTCSFNPVEDEAVVAELLRRADGALGVVDVAGALPGLQARPGRTAWQVGWRSKSRATGKGHVVHKVVVGDKEYLHQWFSAYDDVPFQLQGDRVSRAMFPPTDATTLAALRRCLRLVPTDQDSGGFFIAVLRKTRELPGELQTGLPPLDELEIGVPPAGYVCKLCNAPGHYMKHCARFDETYEPAEPAAKKPKVEHKIPKEAPYQRVPDDVWATIAAYYGINDSSLKANLWCRSDTGSNIHYVEESIAASCLAGDALHIVNTGLKVFTKSNVGKESFYRPTQEGLALLRPYLKQRLLALSLRDLTQIIESEAAVPFSALEDVAAHPSTADLASLSPGPAAGELLRPATFTDDKLFALVRDKLLCNLWIGKGSFMPRLSKTTRDELKELIRCYL</sequence>
<comment type="caution">
    <text evidence="15">The sequence shown here is derived from an EMBL/GenBank/DDBJ whole genome shotgun (WGS) entry which is preliminary data.</text>
</comment>
<evidence type="ECO:0000313" key="16">
    <source>
        <dbReference type="Proteomes" id="UP000243579"/>
    </source>
</evidence>
<dbReference type="PRINTS" id="PR02011">
    <property type="entry name" value="RCMTNCL1"/>
</dbReference>
<dbReference type="InterPro" id="IPR049560">
    <property type="entry name" value="MeTrfase_RsmB-F_NOP2_cat"/>
</dbReference>
<dbReference type="GO" id="GO:0008270">
    <property type="term" value="F:zinc ion binding"/>
    <property type="evidence" value="ECO:0007669"/>
    <property type="project" value="UniProtKB-KW"/>
</dbReference>
<dbReference type="InterPro" id="IPR057285">
    <property type="entry name" value="Pre-PUA_NSUN2"/>
</dbReference>
<organism evidence="15 16">
    <name type="scientific">Achlya hypogyna</name>
    <name type="common">Oomycete</name>
    <name type="synonym">Protoachlya hypogyna</name>
    <dbReference type="NCBI Taxonomy" id="1202772"/>
    <lineage>
        <taxon>Eukaryota</taxon>
        <taxon>Sar</taxon>
        <taxon>Stramenopiles</taxon>
        <taxon>Oomycota</taxon>
        <taxon>Saprolegniomycetes</taxon>
        <taxon>Saprolegniales</taxon>
        <taxon>Achlyaceae</taxon>
        <taxon>Achlya</taxon>
    </lineage>
</organism>
<dbReference type="InterPro" id="IPR029063">
    <property type="entry name" value="SAM-dependent_MTases_sf"/>
</dbReference>
<keyword evidence="7" id="KW-0819">tRNA processing</keyword>
<evidence type="ECO:0000259" key="14">
    <source>
        <dbReference type="PROSITE" id="PS51686"/>
    </source>
</evidence>
<feature type="domain" description="SAM-dependent MTase RsmB/NOP-type" evidence="14">
    <location>
        <begin position="38"/>
        <end position="422"/>
    </location>
</feature>
<dbReference type="EMBL" id="JNBR01000082">
    <property type="protein sequence ID" value="OQR98639.1"/>
    <property type="molecule type" value="Genomic_DNA"/>
</dbReference>
<feature type="active site" description="Nucleophile" evidence="13">
    <location>
        <position position="292"/>
    </location>
</feature>
<dbReference type="PANTHER" id="PTHR22808">
    <property type="entry name" value="NCL1 YEAST -RELATED NOL1/NOP2/FMU SUN DOMAIN-CONTAINING"/>
    <property type="match status" value="1"/>
</dbReference>
<dbReference type="Gene3D" id="3.40.50.150">
    <property type="entry name" value="Vaccinia Virus protein VP39"/>
    <property type="match status" value="1"/>
</dbReference>
<keyword evidence="12" id="KW-0539">Nucleus</keyword>
<comment type="caution">
    <text evidence="13">Lacks conserved residue(s) required for the propagation of feature annotation.</text>
</comment>
<keyword evidence="9" id="KW-0863">Zinc-finger</keyword>
<dbReference type="Pfam" id="PF25376">
    <property type="entry name" value="Pre-PUA_NSUN2"/>
    <property type="match status" value="1"/>
</dbReference>
<dbReference type="OrthoDB" id="6093671at2759"/>
<reference evidence="15 16" key="1">
    <citation type="journal article" date="2014" name="Genome Biol. Evol.">
        <title>The secreted proteins of Achlya hypogyna and Thraustotheca clavata identify the ancestral oomycete secretome and reveal gene acquisitions by horizontal gene transfer.</title>
        <authorList>
            <person name="Misner I."/>
            <person name="Blouin N."/>
            <person name="Leonard G."/>
            <person name="Richards T.A."/>
            <person name="Lane C.E."/>
        </authorList>
    </citation>
    <scope>NUCLEOTIDE SEQUENCE [LARGE SCALE GENOMIC DNA]</scope>
    <source>
        <strain evidence="15 16">ATCC 48635</strain>
    </source>
</reference>
<dbReference type="Pfam" id="PF13696">
    <property type="entry name" value="zf-CCHC_2"/>
    <property type="match status" value="1"/>
</dbReference>
<evidence type="ECO:0000256" key="2">
    <source>
        <dbReference type="ARBA" id="ARBA00007494"/>
    </source>
</evidence>
<keyword evidence="16" id="KW-1185">Reference proteome</keyword>
<dbReference type="PRINTS" id="PR02008">
    <property type="entry name" value="RCMTFAMILY"/>
</dbReference>
<evidence type="ECO:0000256" key="7">
    <source>
        <dbReference type="ARBA" id="ARBA00022694"/>
    </source>
</evidence>
<dbReference type="GO" id="GO:0005634">
    <property type="term" value="C:nucleus"/>
    <property type="evidence" value="ECO:0007669"/>
    <property type="project" value="UniProtKB-SubCell"/>
</dbReference>